<accession>A0AAW0G699</accession>
<sequence length="73" mass="8430">MTDRRGVVANAETTDLGYSDDRENQSDRSSVLWFEAYVHAKGLNSLLILPTSDKHKQYPLDLIPIRRRQIDDK</sequence>
<dbReference type="Proteomes" id="UP001385951">
    <property type="component" value="Unassembled WGS sequence"/>
</dbReference>
<name>A0AAW0G699_9APHY</name>
<comment type="caution">
    <text evidence="2">The sequence shown here is derived from an EMBL/GenBank/DDBJ whole genome shotgun (WGS) entry which is preliminary data.</text>
</comment>
<evidence type="ECO:0000256" key="1">
    <source>
        <dbReference type="SAM" id="MobiDB-lite"/>
    </source>
</evidence>
<evidence type="ECO:0000313" key="3">
    <source>
        <dbReference type="Proteomes" id="UP001385951"/>
    </source>
</evidence>
<keyword evidence="3" id="KW-1185">Reference proteome</keyword>
<protein>
    <submittedName>
        <fullName evidence="2">Uncharacterized protein</fullName>
    </submittedName>
</protein>
<reference evidence="2 3" key="1">
    <citation type="submission" date="2022-09" db="EMBL/GenBank/DDBJ databases">
        <authorList>
            <person name="Palmer J.M."/>
        </authorList>
    </citation>
    <scope>NUCLEOTIDE SEQUENCE [LARGE SCALE GENOMIC DNA]</scope>
    <source>
        <strain evidence="2 3">DSM 7382</strain>
    </source>
</reference>
<organism evidence="2 3">
    <name type="scientific">Cerrena zonata</name>
    <dbReference type="NCBI Taxonomy" id="2478898"/>
    <lineage>
        <taxon>Eukaryota</taxon>
        <taxon>Fungi</taxon>
        <taxon>Dikarya</taxon>
        <taxon>Basidiomycota</taxon>
        <taxon>Agaricomycotina</taxon>
        <taxon>Agaricomycetes</taxon>
        <taxon>Polyporales</taxon>
        <taxon>Cerrenaceae</taxon>
        <taxon>Cerrena</taxon>
    </lineage>
</organism>
<gene>
    <name evidence="2" type="ORF">QCA50_007532</name>
</gene>
<proteinExistence type="predicted"/>
<dbReference type="AlphaFoldDB" id="A0AAW0G699"/>
<feature type="region of interest" description="Disordered" evidence="1">
    <location>
        <begin position="1"/>
        <end position="24"/>
    </location>
</feature>
<dbReference type="EMBL" id="JASBNA010000009">
    <property type="protein sequence ID" value="KAK7688843.1"/>
    <property type="molecule type" value="Genomic_DNA"/>
</dbReference>
<evidence type="ECO:0000313" key="2">
    <source>
        <dbReference type="EMBL" id="KAK7688843.1"/>
    </source>
</evidence>